<evidence type="ECO:0000256" key="1">
    <source>
        <dbReference type="SAM" id="Phobius"/>
    </source>
</evidence>
<dbReference type="Proteomes" id="UP000278792">
    <property type="component" value="Unassembled WGS sequence"/>
</dbReference>
<feature type="transmembrane region" description="Helical" evidence="1">
    <location>
        <begin position="6"/>
        <end position="29"/>
    </location>
</feature>
<protein>
    <submittedName>
        <fullName evidence="2">Uncharacterized protein</fullName>
    </submittedName>
</protein>
<keyword evidence="1" id="KW-0472">Membrane</keyword>
<sequence>MSLKFTFFLFGTRMIAVNLMLIIMGGYFLQNLIYRLKKTFHKSNVNKMYKMVASDIFCIYEHRNSTCNLKN</sequence>
<evidence type="ECO:0000313" key="2">
    <source>
        <dbReference type="EMBL" id="ROV57640.1"/>
    </source>
</evidence>
<dbReference type="AlphaFoldDB" id="A0A3N3DT43"/>
<comment type="caution">
    <text evidence="2">The sequence shown here is derived from an EMBL/GenBank/DDBJ whole genome shotgun (WGS) entry which is preliminary data.</text>
</comment>
<gene>
    <name evidence="2" type="ORF">EGH82_22150</name>
</gene>
<name>A0A3N3DT43_9VIBR</name>
<dbReference type="EMBL" id="RKIK01000128">
    <property type="protein sequence ID" value="ROV57640.1"/>
    <property type="molecule type" value="Genomic_DNA"/>
</dbReference>
<reference evidence="2 3" key="1">
    <citation type="submission" date="2018-11" db="EMBL/GenBank/DDBJ databases">
        <title>Vibrio ponticus strain CAIM 1751 pathogenic for the snapper Lutjanus guttatus.</title>
        <authorList>
            <person name="Soto-Rodriguez S."/>
            <person name="Lozano-Olvera R."/>
            <person name="Gomez-Gil B."/>
        </authorList>
    </citation>
    <scope>NUCLEOTIDE SEQUENCE [LARGE SCALE GENOMIC DNA]</scope>
    <source>
        <strain evidence="2 3">CAIM 1751</strain>
    </source>
</reference>
<organism evidence="2 3">
    <name type="scientific">Vibrio ponticus</name>
    <dbReference type="NCBI Taxonomy" id="265668"/>
    <lineage>
        <taxon>Bacteria</taxon>
        <taxon>Pseudomonadati</taxon>
        <taxon>Pseudomonadota</taxon>
        <taxon>Gammaproteobacteria</taxon>
        <taxon>Vibrionales</taxon>
        <taxon>Vibrionaceae</taxon>
        <taxon>Vibrio</taxon>
    </lineage>
</organism>
<keyword evidence="1" id="KW-1133">Transmembrane helix</keyword>
<keyword evidence="1" id="KW-0812">Transmembrane</keyword>
<proteinExistence type="predicted"/>
<accession>A0A3N3DT43</accession>
<evidence type="ECO:0000313" key="3">
    <source>
        <dbReference type="Proteomes" id="UP000278792"/>
    </source>
</evidence>